<feature type="domain" description="Glycosyltransferase 2-like" evidence="2">
    <location>
        <begin position="5"/>
        <end position="119"/>
    </location>
</feature>
<dbReference type="SUPFAM" id="SSF53448">
    <property type="entry name" value="Nucleotide-diphospho-sugar transferases"/>
    <property type="match status" value="1"/>
</dbReference>
<dbReference type="PANTHER" id="PTHR43630">
    <property type="entry name" value="POLY-BETA-1,6-N-ACETYL-D-GLUCOSAMINE SYNTHASE"/>
    <property type="match status" value="1"/>
</dbReference>
<evidence type="ECO:0000313" key="4">
    <source>
        <dbReference type="Proteomes" id="UP001143543"/>
    </source>
</evidence>
<dbReference type="RefSeq" id="WP_281765574.1">
    <property type="nucleotide sequence ID" value="NZ_BRVO01000002.1"/>
</dbReference>
<proteinExistence type="inferred from homology"/>
<dbReference type="PANTHER" id="PTHR43630:SF2">
    <property type="entry name" value="GLYCOSYLTRANSFERASE"/>
    <property type="match status" value="1"/>
</dbReference>
<dbReference type="InterPro" id="IPR029044">
    <property type="entry name" value="Nucleotide-diphossugar_trans"/>
</dbReference>
<dbReference type="CDD" id="cd02511">
    <property type="entry name" value="Beta4Glucosyltransferase"/>
    <property type="match status" value="1"/>
</dbReference>
<dbReference type="Proteomes" id="UP001143543">
    <property type="component" value="Unassembled WGS sequence"/>
</dbReference>
<dbReference type="EMBL" id="BRVO01000002">
    <property type="protein sequence ID" value="GLB49956.1"/>
    <property type="molecule type" value="Genomic_DNA"/>
</dbReference>
<sequence>MHKLSAVLITLNEINCIETCIDSISFADELIVVDSYSTDGTWEFLQNHPQIKAYQNTFKNYTDQKSFALNLASNNWVLFVDADEVVTTALKNEIKDVLKAPKADAYYVYRKFIMNNVPLKFCGFQTDKQLRLFNKSKAHFVPNKLVHEKIISKGSEAFLKNKLDHNFYKSEEDYKRRIKFYGTLKGQEIYQKKRPATIFHSLFKPSFKFFYMYIIRLGILDGRKGYKIASINAKGVAERYKEIKRIKKRTT</sequence>
<evidence type="ECO:0000259" key="2">
    <source>
        <dbReference type="Pfam" id="PF00535"/>
    </source>
</evidence>
<keyword evidence="4" id="KW-1185">Reference proteome</keyword>
<comment type="similarity">
    <text evidence="1">Belongs to the glycosyltransferase 2 family. WaaE/KdtX subfamily.</text>
</comment>
<dbReference type="Pfam" id="PF00535">
    <property type="entry name" value="Glycos_transf_2"/>
    <property type="match status" value="1"/>
</dbReference>
<organism evidence="3 4">
    <name type="scientific">Neptunitalea lumnitzerae</name>
    <dbReference type="NCBI Taxonomy" id="2965509"/>
    <lineage>
        <taxon>Bacteria</taxon>
        <taxon>Pseudomonadati</taxon>
        <taxon>Bacteroidota</taxon>
        <taxon>Flavobacteriia</taxon>
        <taxon>Flavobacteriales</taxon>
        <taxon>Flavobacteriaceae</taxon>
        <taxon>Neptunitalea</taxon>
    </lineage>
</organism>
<reference evidence="3" key="1">
    <citation type="submission" date="2022-07" db="EMBL/GenBank/DDBJ databases">
        <title>Taxonomy of Novel Oxalotrophic and Methylotrophic Bacteria.</title>
        <authorList>
            <person name="Sahin N."/>
            <person name="Tani A."/>
        </authorList>
    </citation>
    <scope>NUCLEOTIDE SEQUENCE</scope>
    <source>
        <strain evidence="3">Y10</strain>
    </source>
</reference>
<accession>A0ABQ5MKM2</accession>
<comment type="caution">
    <text evidence="3">The sequence shown here is derived from an EMBL/GenBank/DDBJ whole genome shotgun (WGS) entry which is preliminary data.</text>
</comment>
<name>A0ABQ5MKM2_9FLAO</name>
<dbReference type="Gene3D" id="3.90.550.10">
    <property type="entry name" value="Spore Coat Polysaccharide Biosynthesis Protein SpsA, Chain A"/>
    <property type="match status" value="1"/>
</dbReference>
<evidence type="ECO:0000313" key="3">
    <source>
        <dbReference type="EMBL" id="GLB49956.1"/>
    </source>
</evidence>
<dbReference type="InterPro" id="IPR001173">
    <property type="entry name" value="Glyco_trans_2-like"/>
</dbReference>
<protein>
    <submittedName>
        <fullName evidence="3">Beta 1,4 glucosyltransferase</fullName>
    </submittedName>
</protein>
<evidence type="ECO:0000256" key="1">
    <source>
        <dbReference type="ARBA" id="ARBA00038494"/>
    </source>
</evidence>
<gene>
    <name evidence="3" type="ORF">Y10_23240</name>
</gene>